<proteinExistence type="predicted"/>
<keyword evidence="5" id="KW-1185">Reference proteome</keyword>
<dbReference type="Pfam" id="PF00035">
    <property type="entry name" value="dsrm"/>
    <property type="match status" value="1"/>
</dbReference>
<dbReference type="EMBL" id="KU749311">
    <property type="protein sequence ID" value="AOP31747.1"/>
    <property type="molecule type" value="Genomic_DNA"/>
</dbReference>
<dbReference type="InterPro" id="IPR009179">
    <property type="entry name" value="E3L"/>
</dbReference>
<dbReference type="RefSeq" id="YP_009281805.1">
    <property type="nucleotide sequence ID" value="NC_031033.1"/>
</dbReference>
<keyword evidence="1" id="KW-0694">RNA-binding</keyword>
<dbReference type="KEGG" id="vg:29064004"/>
<evidence type="ECO:0000256" key="1">
    <source>
        <dbReference type="PROSITE-ProRule" id="PRU00266"/>
    </source>
</evidence>
<dbReference type="PIRSF" id="PIRSF004008">
    <property type="entry name" value="VAC_E3L"/>
    <property type="match status" value="1"/>
</dbReference>
<gene>
    <name evidence="4" type="ORF">VPXV-CA-057</name>
</gene>
<reference evidence="4 5" key="1">
    <citation type="journal article" date="2016" name="Virus Genes">
        <title>The genomes of three North American orthopoxviruses.</title>
        <authorList>
            <person name="Smithson C."/>
            <person name="Tang N."/>
            <person name="Sammons S."/>
            <person name="Frace M."/>
            <person name="Batra D."/>
            <person name="Li Y."/>
            <person name="Emerson G.L."/>
            <person name="Carroll D.S."/>
            <person name="Upton C."/>
        </authorList>
    </citation>
    <scope>NUCLEOTIDE SEQUENCE [LARGE SCALE GENOMIC DNA]</scope>
    <source>
        <strain evidence="4 5">CA</strain>
    </source>
</reference>
<evidence type="ECO:0000256" key="2">
    <source>
        <dbReference type="SAM" id="MobiDB-lite"/>
    </source>
</evidence>
<evidence type="ECO:0000313" key="5">
    <source>
        <dbReference type="Proteomes" id="UP000203649"/>
    </source>
</evidence>
<dbReference type="CDD" id="cd19875">
    <property type="entry name" value="DSRM_EIF2AK2-like"/>
    <property type="match status" value="1"/>
</dbReference>
<dbReference type="Proteomes" id="UP000203649">
    <property type="component" value="Segment"/>
</dbReference>
<dbReference type="GO" id="GO:0003723">
    <property type="term" value="F:RNA binding"/>
    <property type="evidence" value="ECO:0007669"/>
    <property type="project" value="UniProtKB-UniRule"/>
</dbReference>
<dbReference type="GO" id="GO:0052027">
    <property type="term" value="P:symbiont-mediated perturbation of host signal transduction pathway"/>
    <property type="evidence" value="ECO:0007669"/>
    <property type="project" value="InterPro"/>
</dbReference>
<feature type="region of interest" description="Disordered" evidence="2">
    <location>
        <begin position="1"/>
        <end position="50"/>
    </location>
</feature>
<evidence type="ECO:0000313" key="4">
    <source>
        <dbReference type="EMBL" id="AOP31747.1"/>
    </source>
</evidence>
<evidence type="ECO:0000259" key="3">
    <source>
        <dbReference type="PROSITE" id="PS50137"/>
    </source>
</evidence>
<feature type="compositionally biased region" description="Basic and acidic residues" evidence="2">
    <location>
        <begin position="1"/>
        <end position="10"/>
    </location>
</feature>
<feature type="domain" description="DRBM" evidence="3">
    <location>
        <begin position="73"/>
        <end position="140"/>
    </location>
</feature>
<sequence length="146" mass="16749">MEKGEVDKHMAYSPDNDPPRWYVTDENKQQNDEPGPSSAEAIIDDESREKSTDEYVFNDIIPAKKIMDWKDTHPVTIINEYCQITKRDWSFRIESVGPSNSPTFYARVDIDGILFDKADGSSKRDAKNKAAKLAVDKLLTYVIIRF</sequence>
<name>A0A1C9KC59_9POXV</name>
<dbReference type="SMART" id="SM00358">
    <property type="entry name" value="DSRM"/>
    <property type="match status" value="1"/>
</dbReference>
<protein>
    <submittedName>
        <fullName evidence="4">DsRNA-binding protein</fullName>
    </submittedName>
</protein>
<dbReference type="SUPFAM" id="SSF54768">
    <property type="entry name" value="dsRNA-binding domain-like"/>
    <property type="match status" value="1"/>
</dbReference>
<dbReference type="PROSITE" id="PS50137">
    <property type="entry name" value="DS_RBD"/>
    <property type="match status" value="1"/>
</dbReference>
<dbReference type="Gene3D" id="3.30.160.20">
    <property type="match status" value="1"/>
</dbReference>
<organism evidence="4 5">
    <name type="scientific">Volepox virus</name>
    <dbReference type="NCBI Taxonomy" id="28874"/>
    <lineage>
        <taxon>Viruses</taxon>
        <taxon>Varidnaviria</taxon>
        <taxon>Bamfordvirae</taxon>
        <taxon>Nucleocytoviricota</taxon>
        <taxon>Pokkesviricetes</taxon>
        <taxon>Chitovirales</taxon>
        <taxon>Poxviridae</taxon>
        <taxon>Chordopoxvirinae</taxon>
        <taxon>Orthopoxvirus</taxon>
        <taxon>Orthopoxvirus volepox</taxon>
    </lineage>
</organism>
<dbReference type="InterPro" id="IPR014720">
    <property type="entry name" value="dsRBD_dom"/>
</dbReference>
<accession>A0A1C9KC59</accession>
<dbReference type="GeneID" id="29064004"/>